<feature type="chain" id="PRO_5012474591" description="DUF1090 domain-containing protein" evidence="3">
    <location>
        <begin position="22"/>
        <end position="121"/>
    </location>
</feature>
<dbReference type="AlphaFoldDB" id="A0A2D0J2Z2"/>
<evidence type="ECO:0008006" key="6">
    <source>
        <dbReference type="Google" id="ProtNLM"/>
    </source>
</evidence>
<organism evidence="4 5">
    <name type="scientific">Xenorhabdus budapestensis</name>
    <dbReference type="NCBI Taxonomy" id="290110"/>
    <lineage>
        <taxon>Bacteria</taxon>
        <taxon>Pseudomonadati</taxon>
        <taxon>Pseudomonadota</taxon>
        <taxon>Gammaproteobacteria</taxon>
        <taxon>Enterobacterales</taxon>
        <taxon>Morganellaceae</taxon>
        <taxon>Xenorhabdus</taxon>
    </lineage>
</organism>
<feature type="compositionally biased region" description="Polar residues" evidence="2">
    <location>
        <begin position="74"/>
        <end position="84"/>
    </location>
</feature>
<name>A0A2D0J2Z2_XENBU</name>
<proteinExistence type="predicted"/>
<feature type="coiled-coil region" evidence="1">
    <location>
        <begin position="25"/>
        <end position="64"/>
    </location>
</feature>
<protein>
    <recommendedName>
        <fullName evidence="6">DUF1090 domain-containing protein</fullName>
    </recommendedName>
</protein>
<evidence type="ECO:0000256" key="2">
    <source>
        <dbReference type="SAM" id="MobiDB-lite"/>
    </source>
</evidence>
<dbReference type="Proteomes" id="UP000225833">
    <property type="component" value="Unassembled WGS sequence"/>
</dbReference>
<feature type="signal peptide" evidence="3">
    <location>
        <begin position="1"/>
        <end position="21"/>
    </location>
</feature>
<dbReference type="RefSeq" id="WP_099134922.1">
    <property type="nucleotide sequence ID" value="NZ_CAWNNJ010000097.1"/>
</dbReference>
<comment type="caution">
    <text evidence="4">The sequence shown here is derived from an EMBL/GenBank/DDBJ whole genome shotgun (WGS) entry which is preliminary data.</text>
</comment>
<dbReference type="Pfam" id="PF06476">
    <property type="entry name" value="DUF1090"/>
    <property type="match status" value="1"/>
</dbReference>
<sequence length="121" mass="13764">MKSKTMILSVLIVFSMSIAYANPSKAGCEEKKKTLEKQLKYAKNDKNKRLIADLTRTLESLNATCEWERHLKNSQEQPPAHQNNSASDTPSNKASSSKSSRSRFEYKTKNKTKKVQAKKKQ</sequence>
<evidence type="ECO:0000313" key="4">
    <source>
        <dbReference type="EMBL" id="PHM28807.1"/>
    </source>
</evidence>
<dbReference type="InterPro" id="IPR009468">
    <property type="entry name" value="DUF1090"/>
</dbReference>
<accession>A0A2D0J2Z2</accession>
<evidence type="ECO:0000256" key="3">
    <source>
        <dbReference type="SAM" id="SignalP"/>
    </source>
</evidence>
<keyword evidence="1" id="KW-0175">Coiled coil</keyword>
<feature type="compositionally biased region" description="Basic residues" evidence="2">
    <location>
        <begin position="109"/>
        <end position="121"/>
    </location>
</feature>
<evidence type="ECO:0000313" key="5">
    <source>
        <dbReference type="Proteomes" id="UP000225833"/>
    </source>
</evidence>
<dbReference type="EMBL" id="NIBS01000003">
    <property type="protein sequence ID" value="PHM28807.1"/>
    <property type="molecule type" value="Genomic_DNA"/>
</dbReference>
<reference evidence="4 5" key="1">
    <citation type="journal article" date="2017" name="Nat. Microbiol.">
        <title>Natural product diversity associated with the nematode symbionts Photorhabdus and Xenorhabdus.</title>
        <authorList>
            <person name="Tobias N.J."/>
            <person name="Wolff H."/>
            <person name="Djahanschiri B."/>
            <person name="Grundmann F."/>
            <person name="Kronenwerth M."/>
            <person name="Shi Y.M."/>
            <person name="Simonyi S."/>
            <person name="Grun P."/>
            <person name="Shapiro-Ilan D."/>
            <person name="Pidot S.J."/>
            <person name="Stinear T.P."/>
            <person name="Ebersberger I."/>
            <person name="Bode H.B."/>
        </authorList>
    </citation>
    <scope>NUCLEOTIDE SEQUENCE [LARGE SCALE GENOMIC DNA]</scope>
    <source>
        <strain evidence="4 5">DSM 16342</strain>
    </source>
</reference>
<gene>
    <name evidence="4" type="ORF">Xbud_00889</name>
</gene>
<feature type="compositionally biased region" description="Low complexity" evidence="2">
    <location>
        <begin position="85"/>
        <end position="99"/>
    </location>
</feature>
<dbReference type="OrthoDB" id="6445716at2"/>
<feature type="region of interest" description="Disordered" evidence="2">
    <location>
        <begin position="69"/>
        <end position="121"/>
    </location>
</feature>
<keyword evidence="3" id="KW-0732">Signal</keyword>
<evidence type="ECO:0000256" key="1">
    <source>
        <dbReference type="SAM" id="Coils"/>
    </source>
</evidence>